<organism evidence="2 3">
    <name type="scientific">Favolaschia claudopus</name>
    <dbReference type="NCBI Taxonomy" id="2862362"/>
    <lineage>
        <taxon>Eukaryota</taxon>
        <taxon>Fungi</taxon>
        <taxon>Dikarya</taxon>
        <taxon>Basidiomycota</taxon>
        <taxon>Agaricomycotina</taxon>
        <taxon>Agaricomycetes</taxon>
        <taxon>Agaricomycetidae</taxon>
        <taxon>Agaricales</taxon>
        <taxon>Marasmiineae</taxon>
        <taxon>Mycenaceae</taxon>
        <taxon>Favolaschia</taxon>
    </lineage>
</organism>
<evidence type="ECO:0000259" key="1">
    <source>
        <dbReference type="PROSITE" id="PS50181"/>
    </source>
</evidence>
<reference evidence="2 3" key="1">
    <citation type="journal article" date="2024" name="J Genomics">
        <title>Draft genome sequencing and assembly of Favolaschia claudopus CIRM-BRFM 2984 isolated from oak limbs.</title>
        <authorList>
            <person name="Navarro D."/>
            <person name="Drula E."/>
            <person name="Chaduli D."/>
            <person name="Cazenave R."/>
            <person name="Ahrendt S."/>
            <person name="Wang J."/>
            <person name="Lipzen A."/>
            <person name="Daum C."/>
            <person name="Barry K."/>
            <person name="Grigoriev I.V."/>
            <person name="Favel A."/>
            <person name="Rosso M.N."/>
            <person name="Martin F."/>
        </authorList>
    </citation>
    <scope>NUCLEOTIDE SEQUENCE [LARGE SCALE GENOMIC DNA]</scope>
    <source>
        <strain evidence="2 3">CIRM-BRFM 2984</strain>
    </source>
</reference>
<name>A0AAV9ZDT1_9AGAR</name>
<gene>
    <name evidence="2" type="ORF">R3P38DRAFT_3120331</name>
</gene>
<proteinExistence type="predicted"/>
<sequence length="373" mass="41846">MLLSLEADRAIVAEKAARIFELEAQIATLRSSIEVLSAAQWSAQERLDSYKYPVLTLPNEIVSEIFQHSLPPYPTPLSLVGASVPTSLTQICRKWREVAHSTPSLWRSIELNGCTGDHQKQVVFMAGIWLERSGSIPLSIQSSHPSTTSLLIPAIIGHTARWEHITLSLNHSHQLLTIVDKPMPLLRTLYLNFHQNAHHPLVLENLPLLRTVMLDDFESPSVSLPWSQLTSLSLRNLHSQECMSILRQTQCLVVCTLLMWTPLKSQSISVHSDSRVDVSLSFLETFVIEQRSDVLAVGEEFISRLVTPTLCRLELPEDFLHWPGSVPTASLKSFLSKSGCMLAELRITKAFVPEDIYRSAFSFVPSIHVLPYS</sequence>
<dbReference type="EMBL" id="JAWWNJ010000162">
    <property type="protein sequence ID" value="KAK6977977.1"/>
    <property type="molecule type" value="Genomic_DNA"/>
</dbReference>
<evidence type="ECO:0000313" key="3">
    <source>
        <dbReference type="Proteomes" id="UP001362999"/>
    </source>
</evidence>
<dbReference type="PROSITE" id="PS50181">
    <property type="entry name" value="FBOX"/>
    <property type="match status" value="1"/>
</dbReference>
<dbReference type="Proteomes" id="UP001362999">
    <property type="component" value="Unassembled WGS sequence"/>
</dbReference>
<feature type="domain" description="F-box" evidence="1">
    <location>
        <begin position="51"/>
        <end position="109"/>
    </location>
</feature>
<protein>
    <submittedName>
        <fullName evidence="2">F-box domain-containing protein</fullName>
    </submittedName>
</protein>
<accession>A0AAV9ZDT1</accession>
<dbReference type="AlphaFoldDB" id="A0AAV9ZDT1"/>
<comment type="caution">
    <text evidence="2">The sequence shown here is derived from an EMBL/GenBank/DDBJ whole genome shotgun (WGS) entry which is preliminary data.</text>
</comment>
<dbReference type="InterPro" id="IPR001810">
    <property type="entry name" value="F-box_dom"/>
</dbReference>
<dbReference type="Gene3D" id="1.20.1280.50">
    <property type="match status" value="1"/>
</dbReference>
<evidence type="ECO:0000313" key="2">
    <source>
        <dbReference type="EMBL" id="KAK6977977.1"/>
    </source>
</evidence>
<dbReference type="Pfam" id="PF12937">
    <property type="entry name" value="F-box-like"/>
    <property type="match status" value="1"/>
</dbReference>
<keyword evidence="3" id="KW-1185">Reference proteome</keyword>